<feature type="region of interest" description="Disordered" evidence="1">
    <location>
        <begin position="33"/>
        <end position="60"/>
    </location>
</feature>
<dbReference type="EMBL" id="ML119116">
    <property type="protein sequence ID" value="RPB14791.1"/>
    <property type="molecule type" value="Genomic_DNA"/>
</dbReference>
<protein>
    <submittedName>
        <fullName evidence="2">Uncharacterized protein</fullName>
    </submittedName>
</protein>
<feature type="compositionally biased region" description="Basic and acidic residues" evidence="1">
    <location>
        <begin position="33"/>
        <end position="58"/>
    </location>
</feature>
<dbReference type="Proteomes" id="UP000277580">
    <property type="component" value="Unassembled WGS sequence"/>
</dbReference>
<dbReference type="InParanoid" id="A0A3N4L2I8"/>
<evidence type="ECO:0000256" key="1">
    <source>
        <dbReference type="SAM" id="MobiDB-lite"/>
    </source>
</evidence>
<dbReference type="AlphaFoldDB" id="A0A3N4L2I8"/>
<keyword evidence="3" id="KW-1185">Reference proteome</keyword>
<sequence length="173" mass="19489">MVWVLGIISVSRYSLEVRGIRLSFFSKECHRRIENPPEPEKTQEDKKRKGKTRQDSKTRRGISRIRGTPSLFCLDRTDKLIPLLLVLCVWECALCVPLSPLEFLSLSLSLASGLSSFPRPHFASPPQSQSHSFLLLSHSGYRFLSECKRGLSKSSSAPLAPLHTDTCCVWIFG</sequence>
<name>A0A3N4L2I8_9PEZI</name>
<accession>A0A3N4L2I8</accession>
<gene>
    <name evidence="2" type="ORF">P167DRAFT_44399</name>
</gene>
<evidence type="ECO:0000313" key="2">
    <source>
        <dbReference type="EMBL" id="RPB14791.1"/>
    </source>
</evidence>
<evidence type="ECO:0000313" key="3">
    <source>
        <dbReference type="Proteomes" id="UP000277580"/>
    </source>
</evidence>
<proteinExistence type="predicted"/>
<reference evidence="2 3" key="1">
    <citation type="journal article" date="2018" name="Nat. Ecol. Evol.">
        <title>Pezizomycetes genomes reveal the molecular basis of ectomycorrhizal truffle lifestyle.</title>
        <authorList>
            <person name="Murat C."/>
            <person name="Payen T."/>
            <person name="Noel B."/>
            <person name="Kuo A."/>
            <person name="Morin E."/>
            <person name="Chen J."/>
            <person name="Kohler A."/>
            <person name="Krizsan K."/>
            <person name="Balestrini R."/>
            <person name="Da Silva C."/>
            <person name="Montanini B."/>
            <person name="Hainaut M."/>
            <person name="Levati E."/>
            <person name="Barry K.W."/>
            <person name="Belfiori B."/>
            <person name="Cichocki N."/>
            <person name="Clum A."/>
            <person name="Dockter R.B."/>
            <person name="Fauchery L."/>
            <person name="Guy J."/>
            <person name="Iotti M."/>
            <person name="Le Tacon F."/>
            <person name="Lindquist E.A."/>
            <person name="Lipzen A."/>
            <person name="Malagnac F."/>
            <person name="Mello A."/>
            <person name="Molinier V."/>
            <person name="Miyauchi S."/>
            <person name="Poulain J."/>
            <person name="Riccioni C."/>
            <person name="Rubini A."/>
            <person name="Sitrit Y."/>
            <person name="Splivallo R."/>
            <person name="Traeger S."/>
            <person name="Wang M."/>
            <person name="Zifcakova L."/>
            <person name="Wipf D."/>
            <person name="Zambonelli A."/>
            <person name="Paolocci F."/>
            <person name="Nowrousian M."/>
            <person name="Ottonello S."/>
            <person name="Baldrian P."/>
            <person name="Spatafora J.W."/>
            <person name="Henrissat B."/>
            <person name="Nagy L.G."/>
            <person name="Aury J.M."/>
            <person name="Wincker P."/>
            <person name="Grigoriev I.V."/>
            <person name="Bonfante P."/>
            <person name="Martin F.M."/>
        </authorList>
    </citation>
    <scope>NUCLEOTIDE SEQUENCE [LARGE SCALE GENOMIC DNA]</scope>
    <source>
        <strain evidence="2 3">CCBAS932</strain>
    </source>
</reference>
<organism evidence="2 3">
    <name type="scientific">Morchella conica CCBAS932</name>
    <dbReference type="NCBI Taxonomy" id="1392247"/>
    <lineage>
        <taxon>Eukaryota</taxon>
        <taxon>Fungi</taxon>
        <taxon>Dikarya</taxon>
        <taxon>Ascomycota</taxon>
        <taxon>Pezizomycotina</taxon>
        <taxon>Pezizomycetes</taxon>
        <taxon>Pezizales</taxon>
        <taxon>Morchellaceae</taxon>
        <taxon>Morchella</taxon>
    </lineage>
</organism>